<evidence type="ECO:0000256" key="2">
    <source>
        <dbReference type="ARBA" id="ARBA00023130"/>
    </source>
</evidence>
<keyword evidence="7" id="KW-1185">Reference proteome</keyword>
<dbReference type="Pfam" id="PF07654">
    <property type="entry name" value="C1-set"/>
    <property type="match status" value="1"/>
</dbReference>
<dbReference type="GO" id="GO:0019814">
    <property type="term" value="C:immunoglobulin complex"/>
    <property type="evidence" value="ECO:0007669"/>
    <property type="project" value="UniProtKB-KW"/>
</dbReference>
<keyword evidence="2" id="KW-1064">Adaptive immunity</keyword>
<dbReference type="InterPro" id="IPR003599">
    <property type="entry name" value="Ig_sub"/>
</dbReference>
<dbReference type="PROSITE" id="PS50835">
    <property type="entry name" value="IG_LIKE"/>
    <property type="match status" value="2"/>
</dbReference>
<evidence type="ECO:0000259" key="5">
    <source>
        <dbReference type="PROSITE" id="PS50835"/>
    </source>
</evidence>
<keyword evidence="4" id="KW-0812">Transmembrane</keyword>
<feature type="transmembrane region" description="Helical" evidence="4">
    <location>
        <begin position="132"/>
        <end position="151"/>
    </location>
</feature>
<reference evidence="6" key="2">
    <citation type="submission" date="2025-09" db="UniProtKB">
        <authorList>
            <consortium name="Ensembl"/>
        </authorList>
    </citation>
    <scope>IDENTIFICATION</scope>
</reference>
<dbReference type="Ensembl" id="ENSOKIT00005092589.1">
    <property type="protein sequence ID" value="ENSOKIP00005086566.1"/>
    <property type="gene ID" value="ENSOKIG00005037752.1"/>
</dbReference>
<dbReference type="InterPro" id="IPR003597">
    <property type="entry name" value="Ig_C1-set"/>
</dbReference>
<dbReference type="InterPro" id="IPR007110">
    <property type="entry name" value="Ig-like_dom"/>
</dbReference>
<evidence type="ECO:0000313" key="6">
    <source>
        <dbReference type="Ensembl" id="ENSOKIP00005086566.1"/>
    </source>
</evidence>
<dbReference type="SUPFAM" id="SSF48726">
    <property type="entry name" value="Immunoglobulin"/>
    <property type="match status" value="2"/>
</dbReference>
<dbReference type="CDD" id="cd00098">
    <property type="entry name" value="IgC1"/>
    <property type="match status" value="1"/>
</dbReference>
<proteinExistence type="predicted"/>
<dbReference type="Pfam" id="PF07686">
    <property type="entry name" value="V-set"/>
    <property type="match status" value="1"/>
</dbReference>
<dbReference type="InterPro" id="IPR013106">
    <property type="entry name" value="Ig_V-set"/>
</dbReference>
<dbReference type="GeneTree" id="ENSGT01020000230358"/>
<evidence type="ECO:0000313" key="7">
    <source>
        <dbReference type="Proteomes" id="UP000694557"/>
    </source>
</evidence>
<protein>
    <recommendedName>
        <fullName evidence="5">Ig-like domain-containing protein</fullName>
    </recommendedName>
</protein>
<dbReference type="GO" id="GO:0005576">
    <property type="term" value="C:extracellular region"/>
    <property type="evidence" value="ECO:0007669"/>
    <property type="project" value="UniProtKB-ARBA"/>
</dbReference>
<dbReference type="InterPro" id="IPR050199">
    <property type="entry name" value="IgHV"/>
</dbReference>
<dbReference type="AlphaFoldDB" id="A0A8C7JIV3"/>
<keyword evidence="4" id="KW-1133">Transmembrane helix</keyword>
<dbReference type="GO" id="GO:0002250">
    <property type="term" value="P:adaptive immune response"/>
    <property type="evidence" value="ECO:0007669"/>
    <property type="project" value="UniProtKB-KW"/>
</dbReference>
<dbReference type="InterPro" id="IPR036179">
    <property type="entry name" value="Ig-like_dom_sf"/>
</dbReference>
<dbReference type="Gene3D" id="2.60.40.10">
    <property type="entry name" value="Immunoglobulins"/>
    <property type="match status" value="2"/>
</dbReference>
<reference evidence="6" key="1">
    <citation type="submission" date="2025-08" db="UniProtKB">
        <authorList>
            <consortium name="Ensembl"/>
        </authorList>
    </citation>
    <scope>IDENTIFICATION</scope>
</reference>
<name>A0A8C7JIV3_ONCKI</name>
<evidence type="ECO:0000256" key="4">
    <source>
        <dbReference type="SAM" id="Phobius"/>
    </source>
</evidence>
<evidence type="ECO:0000256" key="3">
    <source>
        <dbReference type="ARBA" id="ARBA00043265"/>
    </source>
</evidence>
<dbReference type="Proteomes" id="UP000694557">
    <property type="component" value="Unassembled WGS sequence"/>
</dbReference>
<accession>A0A8C7JIV3</accession>
<dbReference type="SMART" id="SM00407">
    <property type="entry name" value="IGc1"/>
    <property type="match status" value="1"/>
</dbReference>
<evidence type="ECO:0000256" key="1">
    <source>
        <dbReference type="ARBA" id="ARBA00022859"/>
    </source>
</evidence>
<dbReference type="SMART" id="SM00409">
    <property type="entry name" value="IG"/>
    <property type="match status" value="1"/>
</dbReference>
<dbReference type="PANTHER" id="PTHR23266">
    <property type="entry name" value="IMMUNOGLOBULIN HEAVY CHAIN"/>
    <property type="match status" value="1"/>
</dbReference>
<feature type="domain" description="Ig-like" evidence="5">
    <location>
        <begin position="166"/>
        <end position="261"/>
    </location>
</feature>
<keyword evidence="4" id="KW-0472">Membrane</keyword>
<keyword evidence="3" id="KW-1280">Immunoglobulin</keyword>
<feature type="domain" description="Ig-like" evidence="5">
    <location>
        <begin position="36"/>
        <end position="139"/>
    </location>
</feature>
<keyword evidence="1" id="KW-0391">Immunity</keyword>
<dbReference type="InterPro" id="IPR013783">
    <property type="entry name" value="Ig-like_fold"/>
</dbReference>
<organism evidence="6 7">
    <name type="scientific">Oncorhynchus kisutch</name>
    <name type="common">Coho salmon</name>
    <name type="synonym">Salmo kisutch</name>
    <dbReference type="NCBI Taxonomy" id="8019"/>
    <lineage>
        <taxon>Eukaryota</taxon>
        <taxon>Metazoa</taxon>
        <taxon>Chordata</taxon>
        <taxon>Craniata</taxon>
        <taxon>Vertebrata</taxon>
        <taxon>Euteleostomi</taxon>
        <taxon>Actinopterygii</taxon>
        <taxon>Neopterygii</taxon>
        <taxon>Teleostei</taxon>
        <taxon>Protacanthopterygii</taxon>
        <taxon>Salmoniformes</taxon>
        <taxon>Salmonidae</taxon>
        <taxon>Salmoninae</taxon>
        <taxon>Oncorhynchus</taxon>
    </lineage>
</organism>
<sequence length="280" mass="30774">MAKHGQCFFVNSLLLLSLISLLLSSNTLFIFLSLSPSGLNGQSLESIPSSPVLKKPGETLSLSCKISGYTVNSHFTHWIRQPAGKSLEWMGYSGLGLGYHAKRFEGRMETTKDNSNSMLTLKLSGLRAEDSAVYYCSINLFIFILVIYSGGTNTQLSYLSKNPKPPSIKIVRPSDSDLWGSNNGTLLSLVSGLFPSDVIVNWEKAGSRLPLSRYSSSPSVLYAGSSTYSMNSRLIVPRSEWNQNSNYSCAVRHESSKRPITSTIENVFGEWTVDLNSAMD</sequence>
<dbReference type="SMART" id="SM00406">
    <property type="entry name" value="IGv"/>
    <property type="match status" value="1"/>
</dbReference>